<dbReference type="InterPro" id="IPR001853">
    <property type="entry name" value="DSBA-like_thioredoxin_dom"/>
</dbReference>
<evidence type="ECO:0000313" key="2">
    <source>
        <dbReference type="EMBL" id="ORY24147.1"/>
    </source>
</evidence>
<dbReference type="AlphaFoldDB" id="A0A1Y2APL6"/>
<evidence type="ECO:0000313" key="3">
    <source>
        <dbReference type="Proteomes" id="UP000193920"/>
    </source>
</evidence>
<organism evidence="2 3">
    <name type="scientific">Neocallimastix californiae</name>
    <dbReference type="NCBI Taxonomy" id="1754190"/>
    <lineage>
        <taxon>Eukaryota</taxon>
        <taxon>Fungi</taxon>
        <taxon>Fungi incertae sedis</taxon>
        <taxon>Chytridiomycota</taxon>
        <taxon>Chytridiomycota incertae sedis</taxon>
        <taxon>Neocallimastigomycetes</taxon>
        <taxon>Neocallimastigales</taxon>
        <taxon>Neocallimastigaceae</taxon>
        <taxon>Neocallimastix</taxon>
    </lineage>
</organism>
<dbReference type="CDD" id="cd03024">
    <property type="entry name" value="DsbA_FrnE"/>
    <property type="match status" value="1"/>
</dbReference>
<keyword evidence="3" id="KW-1185">Reference proteome</keyword>
<dbReference type="Pfam" id="PF01323">
    <property type="entry name" value="DSBA"/>
    <property type="match status" value="1"/>
</dbReference>
<comment type="caution">
    <text evidence="2">The sequence shown here is derived from an EMBL/GenBank/DDBJ whole genome shotgun (WGS) entry which is preliminary data.</text>
</comment>
<evidence type="ECO:0000259" key="1">
    <source>
        <dbReference type="Pfam" id="PF01323"/>
    </source>
</evidence>
<reference evidence="2 3" key="1">
    <citation type="submission" date="2016-08" db="EMBL/GenBank/DDBJ databases">
        <title>A Parts List for Fungal Cellulosomes Revealed by Comparative Genomics.</title>
        <authorList>
            <consortium name="DOE Joint Genome Institute"/>
            <person name="Haitjema C.H."/>
            <person name="Gilmore S.P."/>
            <person name="Henske J.K."/>
            <person name="Solomon K.V."/>
            <person name="De Groot R."/>
            <person name="Kuo A."/>
            <person name="Mondo S.J."/>
            <person name="Salamov A.A."/>
            <person name="Labutti K."/>
            <person name="Zhao Z."/>
            <person name="Chiniquy J."/>
            <person name="Barry K."/>
            <person name="Brewer H.M."/>
            <person name="Purvine S.O."/>
            <person name="Wright A.T."/>
            <person name="Boxma B."/>
            <person name="Van Alen T."/>
            <person name="Hackstein J.H."/>
            <person name="Baker S.E."/>
            <person name="Grigoriev I.V."/>
            <person name="O'Malley M.A."/>
        </authorList>
    </citation>
    <scope>NUCLEOTIDE SEQUENCE [LARGE SCALE GENOMIC DNA]</scope>
    <source>
        <strain evidence="2 3">G1</strain>
    </source>
</reference>
<dbReference type="Proteomes" id="UP000193920">
    <property type="component" value="Unassembled WGS sequence"/>
</dbReference>
<dbReference type="SUPFAM" id="SSF52833">
    <property type="entry name" value="Thioredoxin-like"/>
    <property type="match status" value="1"/>
</dbReference>
<dbReference type="EMBL" id="MCOG01000225">
    <property type="protein sequence ID" value="ORY24147.1"/>
    <property type="molecule type" value="Genomic_DNA"/>
</dbReference>
<dbReference type="PANTHER" id="PTHR13887">
    <property type="entry name" value="GLUTATHIONE S-TRANSFERASE KAPPA"/>
    <property type="match status" value="1"/>
</dbReference>
<name>A0A1Y2APL6_9FUNG</name>
<dbReference type="OrthoDB" id="1930760at2759"/>
<accession>A0A1Y2APL6</accession>
<dbReference type="InterPro" id="IPR036249">
    <property type="entry name" value="Thioredoxin-like_sf"/>
</dbReference>
<dbReference type="PANTHER" id="PTHR13887:SF41">
    <property type="entry name" value="THIOREDOXIN SUPERFAMILY PROTEIN"/>
    <property type="match status" value="1"/>
</dbReference>
<dbReference type="Gene3D" id="3.40.30.10">
    <property type="entry name" value="Glutaredoxin"/>
    <property type="match status" value="1"/>
</dbReference>
<protein>
    <submittedName>
        <fullName evidence="2">DSBA-like thioredoxin domain protein</fullName>
    </submittedName>
</protein>
<gene>
    <name evidence="2" type="ORF">LY90DRAFT_462299</name>
</gene>
<proteinExistence type="predicted"/>
<sequence length="234" mass="26692">MNALKKINVVYWSDFACPYCYIGEKRLESVLKDMKIKDMVKLKMKAFELDPTASSKIKTKTDVRFAGKYGLSIEEAKNQIEKISKLGRAEGIDFRYADTLYANMLDAHRLTKLAENKGKDVDKVIYLLFDGYFTKNLDLSDRSILIKIGKEVGLEEKEITEMLDSDKFKDEVRKDENEAYKMGVQGVPFFVINDKFRIYGCQSREGMKKILMDALDDHLENSGSGMSCGPDGCH</sequence>
<dbReference type="GO" id="GO:0016491">
    <property type="term" value="F:oxidoreductase activity"/>
    <property type="evidence" value="ECO:0007669"/>
    <property type="project" value="InterPro"/>
</dbReference>
<feature type="domain" description="DSBA-like thioredoxin" evidence="1">
    <location>
        <begin position="9"/>
        <end position="209"/>
    </location>
</feature>